<dbReference type="AlphaFoldDB" id="A0A4Q0ML14"/>
<evidence type="ECO:0000256" key="2">
    <source>
        <dbReference type="ARBA" id="ARBA00005417"/>
    </source>
</evidence>
<dbReference type="CDD" id="cd03246">
    <property type="entry name" value="ABCC_Protease_Secretion"/>
    <property type="match status" value="1"/>
</dbReference>
<sequence>MELQTEAAECGLVSIAMVASYFGHQVGATELRRRFGLSLTGASLKELVRIADEIGLASRPVRLDMHELGLLRTPCILHWDLNHFVVLKSVGRNDVTLHDPAVGLRRMSLAEASRHFTGVALELTPTGGFETAAPPPRVKIRALLGRLQGVGRSLTQLLALALALEAFALLAPLFMVWVIDDALVTADRDLLTTLVLAFGLLLVLQTAVSAMRDWVILTLGASLKVQARTNLFSHLINLPPNYFETRYVADVMSRFGSQETILQAITTDLVVGVLDGLMCAVTLALMFVFAPTLTLVVVAGAALYVALRWALYGPLRQAQSEAIIWAARRDGHFLETLRGIGAIKLFNGYEDRRAHWLNLLVETINRQLTTQKLELLFKTANLSLLGALALAVVWLGALNVLEGAFTVGMLVAFIAYKDIFVRRISDLTDTVVELKMLRLHAERLADIALARPEARDRLIGEPAPARRPLVIEARGVSFRYSVNDRWVLKDIGFRVEAGDWVAIAGPSGCGKTTLLKILAGLLEPTDGTILVDGEPLKSLGPDRYRTMLGVVMQDDQLFAGSIADNISFFASRPDFGRVQRCARMAAVHDEIAAMPMGYGTLTGDMGAALSGGQKQRVLIARALYREPSVLLMDEATSHLDVERERAVNAAMRETKATRIVVAHRPETIDASDRVITLRDGRVVLDERERRGGRRPEGIKAPASA</sequence>
<comment type="subcellular location">
    <subcellularLocation>
        <location evidence="1">Cell membrane</location>
        <topology evidence="1">Multi-pass membrane protein</topology>
    </subcellularLocation>
</comment>
<dbReference type="SUPFAM" id="SSF52540">
    <property type="entry name" value="P-loop containing nucleoside triphosphate hydrolases"/>
    <property type="match status" value="1"/>
</dbReference>
<accession>A0A4Q0ML14</accession>
<dbReference type="PANTHER" id="PTHR24221">
    <property type="entry name" value="ATP-BINDING CASSETTE SUB-FAMILY B"/>
    <property type="match status" value="1"/>
</dbReference>
<dbReference type="InterPro" id="IPR011527">
    <property type="entry name" value="ABC1_TM_dom"/>
</dbReference>
<dbReference type="EMBL" id="RYFI01000007">
    <property type="protein sequence ID" value="RXF73736.1"/>
    <property type="molecule type" value="Genomic_DNA"/>
</dbReference>
<feature type="transmembrane region" description="Helical" evidence="10">
    <location>
        <begin position="293"/>
        <end position="311"/>
    </location>
</feature>
<evidence type="ECO:0000256" key="9">
    <source>
        <dbReference type="ARBA" id="ARBA00023136"/>
    </source>
</evidence>
<evidence type="ECO:0000259" key="12">
    <source>
        <dbReference type="PROSITE" id="PS50929"/>
    </source>
</evidence>
<keyword evidence="7" id="KW-0067">ATP-binding</keyword>
<dbReference type="GO" id="GO:0016887">
    <property type="term" value="F:ATP hydrolysis activity"/>
    <property type="evidence" value="ECO:0007669"/>
    <property type="project" value="InterPro"/>
</dbReference>
<dbReference type="CDD" id="cd02419">
    <property type="entry name" value="Peptidase_C39C"/>
    <property type="match status" value="1"/>
</dbReference>
<dbReference type="GO" id="GO:0140359">
    <property type="term" value="F:ABC-type transporter activity"/>
    <property type="evidence" value="ECO:0007669"/>
    <property type="project" value="InterPro"/>
</dbReference>
<dbReference type="PROSITE" id="PS50929">
    <property type="entry name" value="ABC_TM1F"/>
    <property type="match status" value="1"/>
</dbReference>
<keyword evidence="4" id="KW-1003">Cell membrane</keyword>
<dbReference type="OrthoDB" id="9787557at2"/>
<evidence type="ECO:0000259" key="11">
    <source>
        <dbReference type="PROSITE" id="PS50893"/>
    </source>
</evidence>
<keyword evidence="15" id="KW-1185">Reference proteome</keyword>
<keyword evidence="8 10" id="KW-1133">Transmembrane helix</keyword>
<dbReference type="FunFam" id="3.40.50.300:FF:000299">
    <property type="entry name" value="ABC transporter ATP-binding protein/permease"/>
    <property type="match status" value="1"/>
</dbReference>
<dbReference type="SMART" id="SM00382">
    <property type="entry name" value="AAA"/>
    <property type="match status" value="1"/>
</dbReference>
<feature type="domain" description="ABC transporter" evidence="11">
    <location>
        <begin position="471"/>
        <end position="704"/>
    </location>
</feature>
<dbReference type="InterPro" id="IPR003439">
    <property type="entry name" value="ABC_transporter-like_ATP-bd"/>
</dbReference>
<feature type="domain" description="Peptidase C39" evidence="13">
    <location>
        <begin position="4"/>
        <end position="123"/>
    </location>
</feature>
<dbReference type="Gene3D" id="1.20.1560.10">
    <property type="entry name" value="ABC transporter type 1, transmembrane domain"/>
    <property type="match status" value="1"/>
</dbReference>
<evidence type="ECO:0000256" key="4">
    <source>
        <dbReference type="ARBA" id="ARBA00022475"/>
    </source>
</evidence>
<feature type="transmembrane region" description="Helical" evidence="10">
    <location>
        <begin position="190"/>
        <end position="208"/>
    </location>
</feature>
<evidence type="ECO:0000256" key="8">
    <source>
        <dbReference type="ARBA" id="ARBA00022989"/>
    </source>
</evidence>
<dbReference type="RefSeq" id="WP_128777182.1">
    <property type="nucleotide sequence ID" value="NZ_RYFI01000007.1"/>
</dbReference>
<dbReference type="GO" id="GO:0034040">
    <property type="term" value="F:ATPase-coupled lipid transmembrane transporter activity"/>
    <property type="evidence" value="ECO:0007669"/>
    <property type="project" value="TreeGrafter"/>
</dbReference>
<dbReference type="GO" id="GO:0005886">
    <property type="term" value="C:plasma membrane"/>
    <property type="evidence" value="ECO:0007669"/>
    <property type="project" value="UniProtKB-SubCell"/>
</dbReference>
<dbReference type="InterPro" id="IPR027417">
    <property type="entry name" value="P-loop_NTPase"/>
</dbReference>
<feature type="transmembrane region" description="Helical" evidence="10">
    <location>
        <begin position="403"/>
        <end position="420"/>
    </location>
</feature>
<keyword evidence="6" id="KW-0547">Nucleotide-binding</keyword>
<evidence type="ECO:0000256" key="1">
    <source>
        <dbReference type="ARBA" id="ARBA00004651"/>
    </source>
</evidence>
<evidence type="ECO:0000313" key="14">
    <source>
        <dbReference type="EMBL" id="RXF73736.1"/>
    </source>
</evidence>
<dbReference type="CDD" id="cd18567">
    <property type="entry name" value="ABC_6TM_CvaB_RaxB_like"/>
    <property type="match status" value="1"/>
</dbReference>
<dbReference type="InterPro" id="IPR036640">
    <property type="entry name" value="ABC1_TM_sf"/>
</dbReference>
<dbReference type="Pfam" id="PF03412">
    <property type="entry name" value="Peptidase_C39"/>
    <property type="match status" value="1"/>
</dbReference>
<dbReference type="GO" id="GO:0005524">
    <property type="term" value="F:ATP binding"/>
    <property type="evidence" value="ECO:0007669"/>
    <property type="project" value="UniProtKB-KW"/>
</dbReference>
<dbReference type="PANTHER" id="PTHR24221:SF606">
    <property type="entry name" value="COLICIN V SECRETION-PROCESSING ATP-BINDING PROTEIN"/>
    <property type="match status" value="1"/>
</dbReference>
<evidence type="ECO:0000256" key="10">
    <source>
        <dbReference type="SAM" id="Phobius"/>
    </source>
</evidence>
<dbReference type="Pfam" id="PF00005">
    <property type="entry name" value="ABC_tran"/>
    <property type="match status" value="1"/>
</dbReference>
<feature type="domain" description="ABC transmembrane type-1" evidence="12">
    <location>
        <begin position="157"/>
        <end position="436"/>
    </location>
</feature>
<keyword evidence="3" id="KW-0813">Transport</keyword>
<evidence type="ECO:0000256" key="7">
    <source>
        <dbReference type="ARBA" id="ARBA00022840"/>
    </source>
</evidence>
<reference evidence="14 15" key="1">
    <citation type="submission" date="2018-12" db="EMBL/GenBank/DDBJ databases">
        <title>bacterium Hansschlegelia zhihuaiae S113.</title>
        <authorList>
            <person name="He J."/>
        </authorList>
    </citation>
    <scope>NUCLEOTIDE SEQUENCE [LARGE SCALE GENOMIC DNA]</scope>
    <source>
        <strain evidence="14 15">S 113</strain>
    </source>
</reference>
<evidence type="ECO:0000259" key="13">
    <source>
        <dbReference type="PROSITE" id="PS50990"/>
    </source>
</evidence>
<evidence type="ECO:0000256" key="5">
    <source>
        <dbReference type="ARBA" id="ARBA00022692"/>
    </source>
</evidence>
<dbReference type="GO" id="GO:0008234">
    <property type="term" value="F:cysteine-type peptidase activity"/>
    <property type="evidence" value="ECO:0007669"/>
    <property type="project" value="InterPro"/>
</dbReference>
<dbReference type="GO" id="GO:0006508">
    <property type="term" value="P:proteolysis"/>
    <property type="evidence" value="ECO:0007669"/>
    <property type="project" value="InterPro"/>
</dbReference>
<keyword evidence="9 10" id="KW-0472">Membrane</keyword>
<evidence type="ECO:0000313" key="15">
    <source>
        <dbReference type="Proteomes" id="UP000289708"/>
    </source>
</evidence>
<dbReference type="Pfam" id="PF00664">
    <property type="entry name" value="ABC_membrane"/>
    <property type="match status" value="1"/>
</dbReference>
<evidence type="ECO:0000256" key="6">
    <source>
        <dbReference type="ARBA" id="ARBA00022741"/>
    </source>
</evidence>
<dbReference type="InterPro" id="IPR017871">
    <property type="entry name" value="ABC_transporter-like_CS"/>
</dbReference>
<dbReference type="InterPro" id="IPR003593">
    <property type="entry name" value="AAA+_ATPase"/>
</dbReference>
<dbReference type="PROSITE" id="PS00211">
    <property type="entry name" value="ABC_TRANSPORTER_1"/>
    <property type="match status" value="1"/>
</dbReference>
<dbReference type="InterPro" id="IPR039421">
    <property type="entry name" value="Type_1_exporter"/>
</dbReference>
<dbReference type="InterPro" id="IPR005074">
    <property type="entry name" value="Peptidase_C39"/>
</dbReference>
<keyword evidence="5 10" id="KW-0812">Transmembrane</keyword>
<evidence type="ECO:0000256" key="3">
    <source>
        <dbReference type="ARBA" id="ARBA00022448"/>
    </source>
</evidence>
<dbReference type="PROSITE" id="PS50893">
    <property type="entry name" value="ABC_TRANSPORTER_2"/>
    <property type="match status" value="1"/>
</dbReference>
<proteinExistence type="inferred from homology"/>
<gene>
    <name evidence="14" type="ORF">EK403_09120</name>
</gene>
<organism evidence="14 15">
    <name type="scientific">Hansschlegelia zhihuaiae</name>
    <dbReference type="NCBI Taxonomy" id="405005"/>
    <lineage>
        <taxon>Bacteria</taxon>
        <taxon>Pseudomonadati</taxon>
        <taxon>Pseudomonadota</taxon>
        <taxon>Alphaproteobacteria</taxon>
        <taxon>Hyphomicrobiales</taxon>
        <taxon>Methylopilaceae</taxon>
        <taxon>Hansschlegelia</taxon>
    </lineage>
</organism>
<dbReference type="SUPFAM" id="SSF90123">
    <property type="entry name" value="ABC transporter transmembrane region"/>
    <property type="match status" value="1"/>
</dbReference>
<feature type="transmembrane region" description="Helical" evidence="10">
    <location>
        <begin position="157"/>
        <end position="178"/>
    </location>
</feature>
<protein>
    <submittedName>
        <fullName evidence="14">Peptidase domain-containing ABC transporter</fullName>
    </submittedName>
</protein>
<comment type="caution">
    <text evidence="14">The sequence shown here is derived from an EMBL/GenBank/DDBJ whole genome shotgun (WGS) entry which is preliminary data.</text>
</comment>
<dbReference type="Proteomes" id="UP000289708">
    <property type="component" value="Unassembled WGS sequence"/>
</dbReference>
<comment type="similarity">
    <text evidence="2">Belongs to the ABC transporter superfamily.</text>
</comment>
<name>A0A4Q0ML14_9HYPH</name>
<dbReference type="PROSITE" id="PS50990">
    <property type="entry name" value="PEPTIDASE_C39"/>
    <property type="match status" value="1"/>
</dbReference>
<dbReference type="Gene3D" id="3.40.50.300">
    <property type="entry name" value="P-loop containing nucleotide triphosphate hydrolases"/>
    <property type="match status" value="1"/>
</dbReference>
<dbReference type="Gene3D" id="3.90.70.10">
    <property type="entry name" value="Cysteine proteinases"/>
    <property type="match status" value="1"/>
</dbReference>
<dbReference type="InterPro" id="IPR033838">
    <property type="entry name" value="CvaB_peptidase"/>
</dbReference>